<evidence type="ECO:0000259" key="14">
    <source>
        <dbReference type="PROSITE" id="PS50109"/>
    </source>
</evidence>
<feature type="domain" description="HAMP" evidence="15">
    <location>
        <begin position="204"/>
        <end position="266"/>
    </location>
</feature>
<dbReference type="InterPro" id="IPR003661">
    <property type="entry name" value="HisK_dim/P_dom"/>
</dbReference>
<comment type="subcellular location">
    <subcellularLocation>
        <location evidence="3">Cell membrane</location>
    </subcellularLocation>
</comment>
<comment type="cofactor">
    <cofactor evidence="2">
        <name>a divalent metal cation</name>
        <dbReference type="ChEBI" id="CHEBI:60240"/>
    </cofactor>
</comment>
<evidence type="ECO:0000256" key="13">
    <source>
        <dbReference type="SAM" id="Phobius"/>
    </source>
</evidence>
<evidence type="ECO:0000256" key="9">
    <source>
        <dbReference type="ARBA" id="ARBA00022989"/>
    </source>
</evidence>
<evidence type="ECO:0000256" key="8">
    <source>
        <dbReference type="ARBA" id="ARBA00022777"/>
    </source>
</evidence>
<keyword evidence="5" id="KW-0597">Phosphoprotein</keyword>
<proteinExistence type="predicted"/>
<gene>
    <name evidence="16" type="ORF">AB5J55_32295</name>
</gene>
<dbReference type="CDD" id="cd00082">
    <property type="entry name" value="HisKA"/>
    <property type="match status" value="1"/>
</dbReference>
<keyword evidence="16" id="KW-0067">ATP-binding</keyword>
<feature type="region of interest" description="Disordered" evidence="12">
    <location>
        <begin position="1"/>
        <end position="20"/>
    </location>
</feature>
<dbReference type="SMART" id="SM00388">
    <property type="entry name" value="HisKA"/>
    <property type="match status" value="1"/>
</dbReference>
<dbReference type="InterPro" id="IPR036097">
    <property type="entry name" value="HisK_dim/P_sf"/>
</dbReference>
<dbReference type="EC" id="2.7.13.3" evidence="4"/>
<keyword evidence="6" id="KW-0808">Transferase</keyword>
<dbReference type="FunFam" id="3.30.565.10:FF:000006">
    <property type="entry name" value="Sensor histidine kinase WalK"/>
    <property type="match status" value="1"/>
</dbReference>
<dbReference type="AlphaFoldDB" id="A0AB39N709"/>
<dbReference type="GO" id="GO:0005524">
    <property type="term" value="F:ATP binding"/>
    <property type="evidence" value="ECO:0007669"/>
    <property type="project" value="UniProtKB-KW"/>
</dbReference>
<dbReference type="InterPro" id="IPR005467">
    <property type="entry name" value="His_kinase_dom"/>
</dbReference>
<feature type="domain" description="Histidine kinase" evidence="14">
    <location>
        <begin position="281"/>
        <end position="497"/>
    </location>
</feature>
<dbReference type="Gene3D" id="6.10.340.10">
    <property type="match status" value="1"/>
</dbReference>
<dbReference type="Gene3D" id="1.10.287.130">
    <property type="match status" value="1"/>
</dbReference>
<feature type="region of interest" description="Disordered" evidence="12">
    <location>
        <begin position="490"/>
        <end position="514"/>
    </location>
</feature>
<keyword evidence="9 13" id="KW-1133">Transmembrane helix</keyword>
<evidence type="ECO:0000256" key="2">
    <source>
        <dbReference type="ARBA" id="ARBA00001968"/>
    </source>
</evidence>
<dbReference type="SUPFAM" id="SSF47384">
    <property type="entry name" value="Homodimeric domain of signal transducing histidine kinase"/>
    <property type="match status" value="1"/>
</dbReference>
<dbReference type="PRINTS" id="PR00344">
    <property type="entry name" value="BCTRLSENSOR"/>
</dbReference>
<dbReference type="InterPro" id="IPR003594">
    <property type="entry name" value="HATPase_dom"/>
</dbReference>
<comment type="catalytic activity">
    <reaction evidence="1">
        <text>ATP + protein L-histidine = ADP + protein N-phospho-L-histidine.</text>
        <dbReference type="EC" id="2.7.13.3"/>
    </reaction>
</comment>
<dbReference type="SUPFAM" id="SSF55874">
    <property type="entry name" value="ATPase domain of HSP90 chaperone/DNA topoisomerase II/histidine kinase"/>
    <property type="match status" value="1"/>
</dbReference>
<evidence type="ECO:0000256" key="3">
    <source>
        <dbReference type="ARBA" id="ARBA00004236"/>
    </source>
</evidence>
<dbReference type="PROSITE" id="PS50109">
    <property type="entry name" value="HIS_KIN"/>
    <property type="match status" value="1"/>
</dbReference>
<dbReference type="PROSITE" id="PS50885">
    <property type="entry name" value="HAMP"/>
    <property type="match status" value="1"/>
</dbReference>
<evidence type="ECO:0000256" key="7">
    <source>
        <dbReference type="ARBA" id="ARBA00022692"/>
    </source>
</evidence>
<dbReference type="GO" id="GO:0005886">
    <property type="term" value="C:plasma membrane"/>
    <property type="evidence" value="ECO:0007669"/>
    <property type="project" value="UniProtKB-SubCell"/>
</dbReference>
<dbReference type="EMBL" id="CP163432">
    <property type="protein sequence ID" value="XDQ13994.1"/>
    <property type="molecule type" value="Genomic_DNA"/>
</dbReference>
<dbReference type="SMART" id="SM00387">
    <property type="entry name" value="HATPase_c"/>
    <property type="match status" value="1"/>
</dbReference>
<dbReference type="CDD" id="cd00075">
    <property type="entry name" value="HATPase"/>
    <property type="match status" value="1"/>
</dbReference>
<evidence type="ECO:0000256" key="6">
    <source>
        <dbReference type="ARBA" id="ARBA00022679"/>
    </source>
</evidence>
<dbReference type="InterPro" id="IPR004358">
    <property type="entry name" value="Sig_transdc_His_kin-like_C"/>
</dbReference>
<dbReference type="Pfam" id="PF02518">
    <property type="entry name" value="HATPase_c"/>
    <property type="match status" value="1"/>
</dbReference>
<dbReference type="SMART" id="SM00304">
    <property type="entry name" value="HAMP"/>
    <property type="match status" value="1"/>
</dbReference>
<protein>
    <recommendedName>
        <fullName evidence="4">histidine kinase</fullName>
        <ecNumber evidence="4">2.7.13.3</ecNumber>
    </recommendedName>
</protein>
<dbReference type="InterPro" id="IPR003660">
    <property type="entry name" value="HAMP_dom"/>
</dbReference>
<evidence type="ECO:0000256" key="5">
    <source>
        <dbReference type="ARBA" id="ARBA00022553"/>
    </source>
</evidence>
<feature type="compositionally biased region" description="Basic residues" evidence="12">
    <location>
        <begin position="535"/>
        <end position="550"/>
    </location>
</feature>
<accession>A0AB39N709</accession>
<evidence type="ECO:0000256" key="10">
    <source>
        <dbReference type="ARBA" id="ARBA00023012"/>
    </source>
</evidence>
<dbReference type="GO" id="GO:0005509">
    <property type="term" value="F:calcium ion binding"/>
    <property type="evidence" value="ECO:0007669"/>
    <property type="project" value="UniProtKB-ARBA"/>
</dbReference>
<evidence type="ECO:0000259" key="15">
    <source>
        <dbReference type="PROSITE" id="PS50885"/>
    </source>
</evidence>
<keyword evidence="10" id="KW-0902">Two-component regulatory system</keyword>
<feature type="transmembrane region" description="Helical" evidence="13">
    <location>
        <begin position="30"/>
        <end position="52"/>
    </location>
</feature>
<dbReference type="InterPro" id="IPR036890">
    <property type="entry name" value="HATPase_C_sf"/>
</dbReference>
<feature type="compositionally biased region" description="Basic and acidic residues" evidence="12">
    <location>
        <begin position="589"/>
        <end position="601"/>
    </location>
</feature>
<keyword evidence="16" id="KW-0547">Nucleotide-binding</keyword>
<dbReference type="RefSeq" id="WP_369273983.1">
    <property type="nucleotide sequence ID" value="NZ_CP163432.1"/>
</dbReference>
<evidence type="ECO:0000256" key="12">
    <source>
        <dbReference type="SAM" id="MobiDB-lite"/>
    </source>
</evidence>
<evidence type="ECO:0000256" key="1">
    <source>
        <dbReference type="ARBA" id="ARBA00000085"/>
    </source>
</evidence>
<dbReference type="GO" id="GO:0000155">
    <property type="term" value="F:phosphorelay sensor kinase activity"/>
    <property type="evidence" value="ECO:0007669"/>
    <property type="project" value="InterPro"/>
</dbReference>
<keyword evidence="11 13" id="KW-0472">Membrane</keyword>
<dbReference type="Pfam" id="PF00672">
    <property type="entry name" value="HAMP"/>
    <property type="match status" value="1"/>
</dbReference>
<feature type="region of interest" description="Disordered" evidence="12">
    <location>
        <begin position="526"/>
        <end position="601"/>
    </location>
</feature>
<dbReference type="FunFam" id="1.10.287.130:FF:000001">
    <property type="entry name" value="Two-component sensor histidine kinase"/>
    <property type="match status" value="1"/>
</dbReference>
<evidence type="ECO:0000256" key="4">
    <source>
        <dbReference type="ARBA" id="ARBA00012438"/>
    </source>
</evidence>
<evidence type="ECO:0000313" key="16">
    <source>
        <dbReference type="EMBL" id="XDQ13994.1"/>
    </source>
</evidence>
<evidence type="ECO:0000256" key="11">
    <source>
        <dbReference type="ARBA" id="ARBA00023136"/>
    </source>
</evidence>
<dbReference type="Pfam" id="PF00512">
    <property type="entry name" value="HisKA"/>
    <property type="match status" value="1"/>
</dbReference>
<organism evidence="16">
    <name type="scientific">Streptomyces sp. R11</name>
    <dbReference type="NCBI Taxonomy" id="3238625"/>
    <lineage>
        <taxon>Bacteria</taxon>
        <taxon>Bacillati</taxon>
        <taxon>Actinomycetota</taxon>
        <taxon>Actinomycetes</taxon>
        <taxon>Kitasatosporales</taxon>
        <taxon>Streptomycetaceae</taxon>
        <taxon>Streptomyces</taxon>
    </lineage>
</organism>
<dbReference type="PANTHER" id="PTHR45436">
    <property type="entry name" value="SENSOR HISTIDINE KINASE YKOH"/>
    <property type="match status" value="1"/>
</dbReference>
<sequence length="601" mass="63640">MSLRPRRIRPQERTSVHRPRLRTRSLRTRLLVLVSATLVPVCATMGLTTAFVQRAYLMGDLDGRVAAAASRSLGGASLHPGIEDDLGFLNENGHSTGMLAARLAEDGRIVVAEVVSQGAAPKSLTAAQTAALANIATDGSKHTRTVPGLGTYRLTAVESGDVRVLAGLPMEDVQRMIGGLVVAEAAVAVAGLLVAGCVCTVVIRRQLRPLGRVAATAAEVSRALLDRGEVTGLTRVPARDTDPDSEAGQVGAALNRMIDHVESSLTARRRTEERMRRFLADASHELRTPLASIAGYAELMNRGTGRIEPMLAWRRVSAESARMTGLVEDLLLLARLDEGRPLQSAEVDVAALVAEAVWEARIAGGDHDWQLELRLDEAPLILGDEARLHQVVAGLLANARIHTPPGTTVVASVETGAGRCAIRVRDDGPGIPPDLLPQVFDRFTRADTSRARGGPRNGGSGLGLAIAAAIASAHGGRIDVESEPGRTQFTIELPPAGAEPPPPDTVSGPSVPTALPALCAARPPARSEALPFGSARRRGPRHAHLPRCRRSPTPPLPTSLERGYPHRVDSLLRLAPARTRPRSGPPRGTDPHSRADPHDGA</sequence>
<dbReference type="InterPro" id="IPR050428">
    <property type="entry name" value="TCS_sensor_his_kinase"/>
</dbReference>
<keyword evidence="7 13" id="KW-0812">Transmembrane</keyword>
<dbReference type="PANTHER" id="PTHR45436:SF5">
    <property type="entry name" value="SENSOR HISTIDINE KINASE TRCS"/>
    <property type="match status" value="1"/>
</dbReference>
<name>A0AB39N709_9ACTN</name>
<keyword evidence="8" id="KW-0418">Kinase</keyword>
<dbReference type="Gene3D" id="3.30.565.10">
    <property type="entry name" value="Histidine kinase-like ATPase, C-terminal domain"/>
    <property type="match status" value="1"/>
</dbReference>
<reference evidence="16" key="1">
    <citation type="submission" date="2024-07" db="EMBL/GenBank/DDBJ databases">
        <authorList>
            <person name="Yu S.T."/>
        </authorList>
    </citation>
    <scope>NUCLEOTIDE SEQUENCE</scope>
    <source>
        <strain evidence="16">R11</strain>
    </source>
</reference>